<dbReference type="Pfam" id="PF03591">
    <property type="entry name" value="AzlC"/>
    <property type="match status" value="1"/>
</dbReference>
<evidence type="ECO:0000313" key="9">
    <source>
        <dbReference type="EMBL" id="MET3644898.1"/>
    </source>
</evidence>
<comment type="caution">
    <text evidence="9">The sequence shown here is derived from an EMBL/GenBank/DDBJ whole genome shotgun (WGS) entry which is preliminary data.</text>
</comment>
<evidence type="ECO:0000256" key="4">
    <source>
        <dbReference type="ARBA" id="ARBA00022475"/>
    </source>
</evidence>
<feature type="transmembrane region" description="Helical" evidence="8">
    <location>
        <begin position="12"/>
        <end position="35"/>
    </location>
</feature>
<accession>A0ABV2JQ12</accession>
<sequence>MKKTFVHGMRDAIPVGLGYVSIGLAFGIVAAGSGWSWWEVALSSILVYAGSAQFALVSLLLTGDSLLAIAMTVFLINLRNMLMSLHATTFFKKVPLWEGLFIGSLITDESYGVLMGEAVHNQDITTSWMHGNNVFSYLSWIVATIVGALLGAMIPNPIGFGLDYALVGMFIGIFIGQWEAMALSEPVKKLVVILAAVTVSFFVALLVVSQAAAVLIATLCGCLVGGYLDGN</sequence>
<evidence type="ECO:0000313" key="10">
    <source>
        <dbReference type="Proteomes" id="UP001549055"/>
    </source>
</evidence>
<feature type="transmembrane region" description="Helical" evidence="8">
    <location>
        <begin position="134"/>
        <end position="154"/>
    </location>
</feature>
<keyword evidence="5 8" id="KW-0812">Transmembrane</keyword>
<reference evidence="9 10" key="1">
    <citation type="submission" date="2024-06" db="EMBL/GenBank/DDBJ databases">
        <title>Genomic Encyclopedia of Type Strains, Phase IV (KMG-IV): sequencing the most valuable type-strain genomes for metagenomic binning, comparative biology and taxonomic classification.</title>
        <authorList>
            <person name="Goeker M."/>
        </authorList>
    </citation>
    <scope>NUCLEOTIDE SEQUENCE [LARGE SCALE GENOMIC DNA]</scope>
    <source>
        <strain evidence="9 10">DSM 15349</strain>
    </source>
</reference>
<protein>
    <submittedName>
        <fullName evidence="9">4-azaleucine resistance transporter AzlC</fullName>
    </submittedName>
</protein>
<dbReference type="InterPro" id="IPR011606">
    <property type="entry name" value="Brnchd-chn_aa_trnsp_permease"/>
</dbReference>
<dbReference type="EMBL" id="JBEPMK010000005">
    <property type="protein sequence ID" value="MET3644898.1"/>
    <property type="molecule type" value="Genomic_DNA"/>
</dbReference>
<keyword evidence="6 8" id="KW-1133">Transmembrane helix</keyword>
<name>A0ABV2JQ12_9STRE</name>
<comment type="subcellular location">
    <subcellularLocation>
        <location evidence="1">Cell membrane</location>
        <topology evidence="1">Multi-pass membrane protein</topology>
    </subcellularLocation>
</comment>
<organism evidence="9 10">
    <name type="scientific">Streptococcus gallinaceus</name>
    <dbReference type="NCBI Taxonomy" id="165758"/>
    <lineage>
        <taxon>Bacteria</taxon>
        <taxon>Bacillati</taxon>
        <taxon>Bacillota</taxon>
        <taxon>Bacilli</taxon>
        <taxon>Lactobacillales</taxon>
        <taxon>Streptococcaceae</taxon>
        <taxon>Streptococcus</taxon>
    </lineage>
</organism>
<evidence type="ECO:0000256" key="3">
    <source>
        <dbReference type="ARBA" id="ARBA00022448"/>
    </source>
</evidence>
<keyword evidence="3" id="KW-0813">Transport</keyword>
<feature type="transmembrane region" description="Helical" evidence="8">
    <location>
        <begin position="190"/>
        <end position="207"/>
    </location>
</feature>
<feature type="transmembrane region" description="Helical" evidence="8">
    <location>
        <begin position="55"/>
        <end position="76"/>
    </location>
</feature>
<evidence type="ECO:0000256" key="1">
    <source>
        <dbReference type="ARBA" id="ARBA00004651"/>
    </source>
</evidence>
<keyword evidence="10" id="KW-1185">Reference proteome</keyword>
<evidence type="ECO:0000256" key="2">
    <source>
        <dbReference type="ARBA" id="ARBA00010735"/>
    </source>
</evidence>
<dbReference type="PANTHER" id="PTHR34979:SF1">
    <property type="entry name" value="INNER MEMBRANE PROTEIN YGAZ"/>
    <property type="match status" value="1"/>
</dbReference>
<keyword evidence="4" id="KW-1003">Cell membrane</keyword>
<evidence type="ECO:0000256" key="7">
    <source>
        <dbReference type="ARBA" id="ARBA00023136"/>
    </source>
</evidence>
<keyword evidence="7 8" id="KW-0472">Membrane</keyword>
<dbReference type="Proteomes" id="UP001549055">
    <property type="component" value="Unassembled WGS sequence"/>
</dbReference>
<evidence type="ECO:0000256" key="5">
    <source>
        <dbReference type="ARBA" id="ARBA00022692"/>
    </source>
</evidence>
<evidence type="ECO:0000256" key="6">
    <source>
        <dbReference type="ARBA" id="ARBA00022989"/>
    </source>
</evidence>
<comment type="similarity">
    <text evidence="2">Belongs to the AzlC family.</text>
</comment>
<evidence type="ECO:0000256" key="8">
    <source>
        <dbReference type="SAM" id="Phobius"/>
    </source>
</evidence>
<dbReference type="PANTHER" id="PTHR34979">
    <property type="entry name" value="INNER MEMBRANE PROTEIN YGAZ"/>
    <property type="match status" value="1"/>
</dbReference>
<feature type="transmembrane region" description="Helical" evidence="8">
    <location>
        <begin position="213"/>
        <end position="230"/>
    </location>
</feature>
<gene>
    <name evidence="9" type="ORF">ABID27_001529</name>
</gene>
<proteinExistence type="inferred from homology"/>
<feature type="transmembrane region" description="Helical" evidence="8">
    <location>
        <begin position="160"/>
        <end position="178"/>
    </location>
</feature>